<feature type="region of interest" description="Disordered" evidence="1">
    <location>
        <begin position="153"/>
        <end position="187"/>
    </location>
</feature>
<dbReference type="Proteomes" id="UP001431209">
    <property type="component" value="Unassembled WGS sequence"/>
</dbReference>
<dbReference type="PROSITE" id="PS50010">
    <property type="entry name" value="DH_2"/>
    <property type="match status" value="1"/>
</dbReference>
<dbReference type="InterPro" id="IPR035899">
    <property type="entry name" value="DBL_dom_sf"/>
</dbReference>
<dbReference type="InterPro" id="IPR051092">
    <property type="entry name" value="FYVE_RhoGEF_PH"/>
</dbReference>
<dbReference type="SUPFAM" id="SSF50729">
    <property type="entry name" value="PH domain-like"/>
    <property type="match status" value="1"/>
</dbReference>
<organism evidence="3 4">
    <name type="scientific">Acrasis kona</name>
    <dbReference type="NCBI Taxonomy" id="1008807"/>
    <lineage>
        <taxon>Eukaryota</taxon>
        <taxon>Discoba</taxon>
        <taxon>Heterolobosea</taxon>
        <taxon>Tetramitia</taxon>
        <taxon>Eutetramitia</taxon>
        <taxon>Acrasidae</taxon>
        <taxon>Acrasis</taxon>
    </lineage>
</organism>
<accession>A0AAW2YQI1</accession>
<dbReference type="SUPFAM" id="SSF48065">
    <property type="entry name" value="DBL homology domain (DH-domain)"/>
    <property type="match status" value="1"/>
</dbReference>
<name>A0AAW2YQI1_9EUKA</name>
<evidence type="ECO:0000259" key="2">
    <source>
        <dbReference type="PROSITE" id="PS50010"/>
    </source>
</evidence>
<dbReference type="PROSITE" id="PS00741">
    <property type="entry name" value="DH_1"/>
    <property type="match status" value="1"/>
</dbReference>
<gene>
    <name evidence="3" type="ORF">AKO1_007523</name>
</gene>
<dbReference type="GO" id="GO:0035556">
    <property type="term" value="P:intracellular signal transduction"/>
    <property type="evidence" value="ECO:0007669"/>
    <property type="project" value="InterPro"/>
</dbReference>
<proteinExistence type="predicted"/>
<dbReference type="AlphaFoldDB" id="A0AAW2YQI1"/>
<dbReference type="EMBL" id="JAOPGA020000586">
    <property type="protein sequence ID" value="KAL0479696.1"/>
    <property type="molecule type" value="Genomic_DNA"/>
</dbReference>
<dbReference type="SMART" id="SM00325">
    <property type="entry name" value="RhoGEF"/>
    <property type="match status" value="1"/>
</dbReference>
<dbReference type="Pfam" id="PF00621">
    <property type="entry name" value="RhoGEF"/>
    <property type="match status" value="1"/>
</dbReference>
<dbReference type="Gene3D" id="1.20.900.10">
    <property type="entry name" value="Dbl homology (DH) domain"/>
    <property type="match status" value="1"/>
</dbReference>
<dbReference type="PANTHER" id="PTHR12673">
    <property type="entry name" value="FACIOGENITAL DYSPLASIA PROTEIN"/>
    <property type="match status" value="1"/>
</dbReference>
<evidence type="ECO:0000313" key="4">
    <source>
        <dbReference type="Proteomes" id="UP001431209"/>
    </source>
</evidence>
<sequence length="565" mass="64473">MPTRAALVCSFVSGSLNVQENEVVTIISDDDGSCVVKTSGGIEGVIPYSYLDIMEFVDDAPEIPVQEPEPVTRQRGHNRGSSMMSRVSQSFGAEVFSKVKRRLSISFTRYEPNVVLSLPSSPVDHTHQHERRTSLFKSDEHNVDDDLLGMVSPTAKRPRKRSLFSNNSTPVVDKNLRKTSSANRVKTEPIDYNSPFASPTIHIEVALDSSSSSYSSTSSPQMSPRVSIDETIEVIEPEELTQRQMIIKEIRTTELNYLKSLNILNQHYLSDLTSMDLLHGQSIKDVEGLTSILKIIINFNKKLMENLSKSNDQSIGTAFLTISPFLKSYTDYFQRFQTATDAIKKEKKENEKFRDWLRKKEKASKSKGGLNLADYLVMPLQRIPRYSLLLKELIKFTEPEHVDYNNLEKALESNLSVSVRLDKCIKERAAANDIRKLNKLLTQEQRDLYMKPYRKLIYQNRLKFVSSDDQTIHNEHLNNWLWVVALSDLLMLFTVDKQTLLYALVIDDLNQVTDIDVELVCGKDLVIYIGCEDGTHVVESETIETKQEWIKNLKSLLTEITNKHR</sequence>
<dbReference type="SUPFAM" id="SSF50044">
    <property type="entry name" value="SH3-domain"/>
    <property type="match status" value="1"/>
</dbReference>
<comment type="caution">
    <text evidence="3">The sequence shown here is derived from an EMBL/GenBank/DDBJ whole genome shotgun (WGS) entry which is preliminary data.</text>
</comment>
<dbReference type="CDD" id="cd00160">
    <property type="entry name" value="RhoGEF"/>
    <property type="match status" value="1"/>
</dbReference>
<dbReference type="InterPro" id="IPR001331">
    <property type="entry name" value="GDS_CDC24_CS"/>
</dbReference>
<dbReference type="GO" id="GO:0005085">
    <property type="term" value="F:guanyl-nucleotide exchange factor activity"/>
    <property type="evidence" value="ECO:0007669"/>
    <property type="project" value="InterPro"/>
</dbReference>
<dbReference type="PANTHER" id="PTHR12673:SF159">
    <property type="entry name" value="LD03170P"/>
    <property type="match status" value="1"/>
</dbReference>
<protein>
    <recommendedName>
        <fullName evidence="2">DH domain-containing protein</fullName>
    </recommendedName>
</protein>
<feature type="domain" description="DH" evidence="2">
    <location>
        <begin position="242"/>
        <end position="424"/>
    </location>
</feature>
<evidence type="ECO:0000313" key="3">
    <source>
        <dbReference type="EMBL" id="KAL0479696.1"/>
    </source>
</evidence>
<dbReference type="GO" id="GO:0005737">
    <property type="term" value="C:cytoplasm"/>
    <property type="evidence" value="ECO:0007669"/>
    <property type="project" value="TreeGrafter"/>
</dbReference>
<reference evidence="3 4" key="1">
    <citation type="submission" date="2024-03" db="EMBL/GenBank/DDBJ databases">
        <title>The Acrasis kona genome and developmental transcriptomes reveal deep origins of eukaryotic multicellular pathways.</title>
        <authorList>
            <person name="Sheikh S."/>
            <person name="Fu C.-J."/>
            <person name="Brown M.W."/>
            <person name="Baldauf S.L."/>
        </authorList>
    </citation>
    <scope>NUCLEOTIDE SEQUENCE [LARGE SCALE GENOMIC DNA]</scope>
    <source>
        <strain evidence="3 4">ATCC MYA-3509</strain>
    </source>
</reference>
<dbReference type="InterPro" id="IPR000219">
    <property type="entry name" value="DH_dom"/>
</dbReference>
<dbReference type="InterPro" id="IPR036028">
    <property type="entry name" value="SH3-like_dom_sf"/>
</dbReference>
<evidence type="ECO:0000256" key="1">
    <source>
        <dbReference type="SAM" id="MobiDB-lite"/>
    </source>
</evidence>
<keyword evidence="4" id="KW-1185">Reference proteome</keyword>